<keyword evidence="3" id="KW-1185">Reference proteome</keyword>
<dbReference type="EMBL" id="BLXT01003738">
    <property type="protein sequence ID" value="GFO04304.1"/>
    <property type="molecule type" value="Genomic_DNA"/>
</dbReference>
<organism evidence="2 3">
    <name type="scientific">Plakobranchus ocellatus</name>
    <dbReference type="NCBI Taxonomy" id="259542"/>
    <lineage>
        <taxon>Eukaryota</taxon>
        <taxon>Metazoa</taxon>
        <taxon>Spiralia</taxon>
        <taxon>Lophotrochozoa</taxon>
        <taxon>Mollusca</taxon>
        <taxon>Gastropoda</taxon>
        <taxon>Heterobranchia</taxon>
        <taxon>Euthyneura</taxon>
        <taxon>Panpulmonata</taxon>
        <taxon>Sacoglossa</taxon>
        <taxon>Placobranchoidea</taxon>
        <taxon>Plakobranchidae</taxon>
        <taxon>Plakobranchus</taxon>
    </lineage>
</organism>
<evidence type="ECO:0000313" key="2">
    <source>
        <dbReference type="EMBL" id="GFO04304.1"/>
    </source>
</evidence>
<evidence type="ECO:0000256" key="1">
    <source>
        <dbReference type="SAM" id="MobiDB-lite"/>
    </source>
</evidence>
<dbReference type="Proteomes" id="UP000735302">
    <property type="component" value="Unassembled WGS sequence"/>
</dbReference>
<gene>
    <name evidence="2" type="ORF">PoB_003080900</name>
</gene>
<protein>
    <submittedName>
        <fullName evidence="2">Uncharacterized protein</fullName>
    </submittedName>
</protein>
<name>A0AAV4ADK7_9GAST</name>
<proteinExistence type="predicted"/>
<accession>A0AAV4ADK7</accession>
<reference evidence="2 3" key="1">
    <citation type="journal article" date="2021" name="Elife">
        <title>Chloroplast acquisition without the gene transfer in kleptoplastic sea slugs, Plakobranchus ocellatus.</title>
        <authorList>
            <person name="Maeda T."/>
            <person name="Takahashi S."/>
            <person name="Yoshida T."/>
            <person name="Shimamura S."/>
            <person name="Takaki Y."/>
            <person name="Nagai Y."/>
            <person name="Toyoda A."/>
            <person name="Suzuki Y."/>
            <person name="Arimoto A."/>
            <person name="Ishii H."/>
            <person name="Satoh N."/>
            <person name="Nishiyama T."/>
            <person name="Hasebe M."/>
            <person name="Maruyama T."/>
            <person name="Minagawa J."/>
            <person name="Obokata J."/>
            <person name="Shigenobu S."/>
        </authorList>
    </citation>
    <scope>NUCLEOTIDE SEQUENCE [LARGE SCALE GENOMIC DNA]</scope>
</reference>
<sequence>MRNKESDGCCLGSRDTVSHHHSTTASSGGGLLSPISLSSCLFTTKAGGRIECIILALAGKRASLTASVRQSISTRQLGSLTCSSRTRVVYM</sequence>
<dbReference type="AlphaFoldDB" id="A0AAV4ADK7"/>
<comment type="caution">
    <text evidence="2">The sequence shown here is derived from an EMBL/GenBank/DDBJ whole genome shotgun (WGS) entry which is preliminary data.</text>
</comment>
<evidence type="ECO:0000313" key="3">
    <source>
        <dbReference type="Proteomes" id="UP000735302"/>
    </source>
</evidence>
<feature type="region of interest" description="Disordered" evidence="1">
    <location>
        <begin position="1"/>
        <end position="29"/>
    </location>
</feature>